<evidence type="ECO:0000256" key="4">
    <source>
        <dbReference type="ARBA" id="ARBA00022475"/>
    </source>
</evidence>
<feature type="transmembrane region" description="Helical" evidence="8">
    <location>
        <begin position="24"/>
        <end position="43"/>
    </location>
</feature>
<feature type="transmembrane region" description="Helical" evidence="8">
    <location>
        <begin position="55"/>
        <end position="73"/>
    </location>
</feature>
<proteinExistence type="inferred from homology"/>
<keyword evidence="5 8" id="KW-0812">Transmembrane</keyword>
<feature type="transmembrane region" description="Helical" evidence="8">
    <location>
        <begin position="409"/>
        <end position="430"/>
    </location>
</feature>
<dbReference type="eggNOG" id="COG0531">
    <property type="taxonomic scope" value="Bacteria"/>
</dbReference>
<evidence type="ECO:0000256" key="2">
    <source>
        <dbReference type="ARBA" id="ARBA00004651"/>
    </source>
</evidence>
<dbReference type="STRING" id="912594.AWC12_14755"/>
<dbReference type="InterPro" id="IPR050367">
    <property type="entry name" value="APC_superfamily"/>
</dbReference>
<evidence type="ECO:0000313" key="9">
    <source>
        <dbReference type="EMBL" id="OAN42534.1"/>
    </source>
</evidence>
<gene>
    <name evidence="9" type="ORF">A4X20_00635</name>
</gene>
<feature type="transmembrane region" description="Helical" evidence="8">
    <location>
        <begin position="93"/>
        <end position="117"/>
    </location>
</feature>
<feature type="transmembrane region" description="Helical" evidence="8">
    <location>
        <begin position="345"/>
        <end position="366"/>
    </location>
</feature>
<reference evidence="9 10" key="1">
    <citation type="submission" date="2016-04" db="EMBL/GenBank/DDBJ databases">
        <title>Draft Genome Sequences of Staphylococcus capitis Strain H36, S. capitis Strain H65, S. cohnii Strain H62, S. hominis Strain H69, Mycobacterium iranicum Strain H39, Plantibacter sp. Strain H53, Pseudomonas oryzihabitans Strain H72, and Microbacterium sp. Strain H83, isolated from residential settings.</title>
        <authorList>
            <person name="Lymperopoulou D."/>
            <person name="Adams R.I."/>
            <person name="Lindow S."/>
            <person name="Coil D.A."/>
            <person name="Jospin G."/>
            <person name="Eisen J.A."/>
        </authorList>
    </citation>
    <scope>NUCLEOTIDE SEQUENCE [LARGE SCALE GENOMIC DNA]</scope>
    <source>
        <strain evidence="9 10">H39</strain>
    </source>
</reference>
<evidence type="ECO:0000313" key="10">
    <source>
        <dbReference type="Proteomes" id="UP000078396"/>
    </source>
</evidence>
<evidence type="ECO:0000256" key="6">
    <source>
        <dbReference type="ARBA" id="ARBA00022989"/>
    </source>
</evidence>
<feature type="transmembrane region" description="Helical" evidence="8">
    <location>
        <begin position="372"/>
        <end position="397"/>
    </location>
</feature>
<dbReference type="PANTHER" id="PTHR42770:SF11">
    <property type="entry name" value="INNER MEMBRANE TRANSPORT PROTEIN YBAT"/>
    <property type="match status" value="1"/>
</dbReference>
<comment type="similarity">
    <text evidence="3">Belongs to the amino acid-polyamine-organocation (APC) superfamily.</text>
</comment>
<comment type="function">
    <text evidence="1">Probable amino-acid or metabolite transport protein.</text>
</comment>
<evidence type="ECO:0000256" key="7">
    <source>
        <dbReference type="ARBA" id="ARBA00023136"/>
    </source>
</evidence>
<dbReference type="Pfam" id="PF13520">
    <property type="entry name" value="AA_permease_2"/>
    <property type="match status" value="1"/>
</dbReference>
<keyword evidence="7 8" id="KW-0472">Membrane</keyword>
<dbReference type="AlphaFoldDB" id="A0A178M5A0"/>
<feature type="transmembrane region" description="Helical" evidence="8">
    <location>
        <begin position="248"/>
        <end position="273"/>
    </location>
</feature>
<dbReference type="PIRSF" id="PIRSF006060">
    <property type="entry name" value="AA_transporter"/>
    <property type="match status" value="1"/>
</dbReference>
<evidence type="ECO:0000256" key="1">
    <source>
        <dbReference type="ARBA" id="ARBA00002249"/>
    </source>
</evidence>
<feature type="transmembrane region" description="Helical" evidence="8">
    <location>
        <begin position="137"/>
        <end position="155"/>
    </location>
</feature>
<keyword evidence="6 8" id="KW-1133">Transmembrane helix</keyword>
<dbReference type="InterPro" id="IPR002293">
    <property type="entry name" value="AA/rel_permease1"/>
</dbReference>
<dbReference type="EMBL" id="LWCS01000001">
    <property type="protein sequence ID" value="OAN42534.1"/>
    <property type="molecule type" value="Genomic_DNA"/>
</dbReference>
<evidence type="ECO:0000256" key="8">
    <source>
        <dbReference type="SAM" id="Phobius"/>
    </source>
</evidence>
<dbReference type="GO" id="GO:0005886">
    <property type="term" value="C:plasma membrane"/>
    <property type="evidence" value="ECO:0007669"/>
    <property type="project" value="UniProtKB-SubCell"/>
</dbReference>
<dbReference type="PANTHER" id="PTHR42770">
    <property type="entry name" value="AMINO ACID TRANSPORTER-RELATED"/>
    <property type="match status" value="1"/>
</dbReference>
<dbReference type="Gene3D" id="1.20.1740.10">
    <property type="entry name" value="Amino acid/polyamine transporter I"/>
    <property type="match status" value="1"/>
</dbReference>
<keyword evidence="4" id="KW-1003">Cell membrane</keyword>
<comment type="caution">
    <text evidence="9">The sequence shown here is derived from an EMBL/GenBank/DDBJ whole genome shotgun (WGS) entry which is preliminary data.</text>
</comment>
<dbReference type="RefSeq" id="WP_064279864.1">
    <property type="nucleotide sequence ID" value="NZ_LWCS01000001.1"/>
</dbReference>
<dbReference type="OrthoDB" id="4568421at2"/>
<accession>A0A178M5A0</accession>
<dbReference type="Proteomes" id="UP000078396">
    <property type="component" value="Unassembled WGS sequence"/>
</dbReference>
<feature type="transmembrane region" description="Helical" evidence="8">
    <location>
        <begin position="210"/>
        <end position="228"/>
    </location>
</feature>
<feature type="transmembrane region" description="Helical" evidence="8">
    <location>
        <begin position="167"/>
        <end position="190"/>
    </location>
</feature>
<evidence type="ECO:0000256" key="3">
    <source>
        <dbReference type="ARBA" id="ARBA00009523"/>
    </source>
</evidence>
<dbReference type="GO" id="GO:0022857">
    <property type="term" value="F:transmembrane transporter activity"/>
    <property type="evidence" value="ECO:0007669"/>
    <property type="project" value="InterPro"/>
</dbReference>
<evidence type="ECO:0000256" key="5">
    <source>
        <dbReference type="ARBA" id="ARBA00022692"/>
    </source>
</evidence>
<sequence length="480" mass="50361">MSETAAGTNSSETQPELKRVMGPGLLLLFVVGDILGTGVYALVGDVAGEVGGAAWLPFLVAFIVATITAFSYLELVTKYPQAAGAALYAHKAFGIHFITFLVAFVVMCSGITSASTASRAFAANFFTGFGVEDAPKAGVLILALLFMAALAAINYRGVGESVKLNVVLTIVEITGLLVVILVGLWAFTGGGGDVDFSRIVAFETAEDKNTFLAVTAATSLAFFAMVGFEDSVNMAEETKDPTRTFPKILLSGLTIAGIVYVLVSIVAVALVPVGKLEESDTPLVEVVKAGAPGLPIDDILPFMTMFAVSNTALINMLMASRLIYGMARQHVLPPVLGTVHPTRRSPWVAIVFTTLIAFGLIAYVSTFASSNAISILGGTTSLLLLAVFAVVNVAVLVLRRDVQASGGHFKTPTALPVIGFLVSLYLVLPFSGRPTQQYIVAGALVVIGIVLFFITQQINKQLGIKDGHITDPTHLGSSPD</sequence>
<comment type="subcellular location">
    <subcellularLocation>
        <location evidence="2">Cell membrane</location>
        <topology evidence="2">Multi-pass membrane protein</topology>
    </subcellularLocation>
</comment>
<protein>
    <submittedName>
        <fullName evidence="9">Amino acid permease</fullName>
    </submittedName>
</protein>
<organism evidence="9 10">
    <name type="scientific">Mycolicibacterium iranicum</name>
    <name type="common">Mycobacterium iranicum</name>
    <dbReference type="NCBI Taxonomy" id="912594"/>
    <lineage>
        <taxon>Bacteria</taxon>
        <taxon>Bacillati</taxon>
        <taxon>Actinomycetota</taxon>
        <taxon>Actinomycetes</taxon>
        <taxon>Mycobacteriales</taxon>
        <taxon>Mycobacteriaceae</taxon>
        <taxon>Mycolicibacterium</taxon>
    </lineage>
</organism>
<name>A0A178M5A0_MYCIR</name>
<feature type="transmembrane region" description="Helical" evidence="8">
    <location>
        <begin position="436"/>
        <end position="455"/>
    </location>
</feature>
<feature type="transmembrane region" description="Helical" evidence="8">
    <location>
        <begin position="302"/>
        <end position="324"/>
    </location>
</feature>